<dbReference type="EMBL" id="JAPWTJ010000039">
    <property type="protein sequence ID" value="KAJ8984386.1"/>
    <property type="molecule type" value="Genomic_DNA"/>
</dbReference>
<keyword evidence="10" id="KW-0746">Sphingolipid metabolism</keyword>
<evidence type="ECO:0000313" key="16">
    <source>
        <dbReference type="Proteomes" id="UP001162164"/>
    </source>
</evidence>
<keyword evidence="16" id="KW-1185">Reference proteome</keyword>
<dbReference type="InterPro" id="IPR038772">
    <property type="entry name" value="Sph/SMPD2-like"/>
</dbReference>
<evidence type="ECO:0000256" key="5">
    <source>
        <dbReference type="ARBA" id="ARBA00012369"/>
    </source>
</evidence>
<evidence type="ECO:0000256" key="3">
    <source>
        <dbReference type="ARBA" id="ARBA00004991"/>
    </source>
</evidence>
<evidence type="ECO:0000259" key="14">
    <source>
        <dbReference type="Pfam" id="PF03372"/>
    </source>
</evidence>
<keyword evidence="6" id="KW-0812">Transmembrane</keyword>
<evidence type="ECO:0000256" key="7">
    <source>
        <dbReference type="ARBA" id="ARBA00022723"/>
    </source>
</evidence>
<evidence type="ECO:0000256" key="6">
    <source>
        <dbReference type="ARBA" id="ARBA00022692"/>
    </source>
</evidence>
<proteinExistence type="inferred from homology"/>
<dbReference type="SUPFAM" id="SSF56219">
    <property type="entry name" value="DNase I-like"/>
    <property type="match status" value="1"/>
</dbReference>
<dbReference type="EC" id="3.1.4.12" evidence="5"/>
<evidence type="ECO:0000313" key="15">
    <source>
        <dbReference type="EMBL" id="KAJ8984386.1"/>
    </source>
</evidence>
<comment type="caution">
    <text evidence="15">The sequence shown here is derived from an EMBL/GenBank/DDBJ whole genome shotgun (WGS) entry which is preliminary data.</text>
</comment>
<keyword evidence="7" id="KW-0479">Metal-binding</keyword>
<evidence type="ECO:0000256" key="2">
    <source>
        <dbReference type="ARBA" id="ARBA00004760"/>
    </source>
</evidence>
<name>A0ABQ9K2T6_9CUCU</name>
<evidence type="ECO:0000256" key="12">
    <source>
        <dbReference type="ARBA" id="ARBA00023098"/>
    </source>
</evidence>
<keyword evidence="12" id="KW-0443">Lipid metabolism</keyword>
<keyword evidence="9" id="KW-0460">Magnesium</keyword>
<reference evidence="15" key="1">
    <citation type="journal article" date="2023" name="Insect Mol. Biol.">
        <title>Genome sequencing provides insights into the evolution of gene families encoding plant cell wall-degrading enzymes in longhorned beetles.</title>
        <authorList>
            <person name="Shin N.R."/>
            <person name="Okamura Y."/>
            <person name="Kirsch R."/>
            <person name="Pauchet Y."/>
        </authorList>
    </citation>
    <scope>NUCLEOTIDE SEQUENCE</scope>
    <source>
        <strain evidence="15">MMC_N1</strain>
    </source>
</reference>
<keyword evidence="11" id="KW-1133">Transmembrane helix</keyword>
<dbReference type="Proteomes" id="UP001162164">
    <property type="component" value="Unassembled WGS sequence"/>
</dbReference>
<evidence type="ECO:0000256" key="8">
    <source>
        <dbReference type="ARBA" id="ARBA00022801"/>
    </source>
</evidence>
<comment type="subcellular location">
    <subcellularLocation>
        <location evidence="1">Membrane</location>
        <topology evidence="1">Multi-pass membrane protein</topology>
    </subcellularLocation>
</comment>
<evidence type="ECO:0000256" key="11">
    <source>
        <dbReference type="ARBA" id="ARBA00022989"/>
    </source>
</evidence>
<protein>
    <recommendedName>
        <fullName evidence="5">sphingomyelin phosphodiesterase</fullName>
        <ecNumber evidence="5">3.1.4.12</ecNumber>
    </recommendedName>
</protein>
<keyword evidence="13" id="KW-0472">Membrane</keyword>
<sequence>MCSSLEFKVFTLNCWGIAYVSKDRKERFHAIAEVLATSQYDVVCLQEVWVNEDYELLRTKVAGVLPYSHYFYSGVTGSGVCILSRHPIEETFFHQWSINGYIHKLHHGDWFGGKGVGLCKFKVNDFVINVYSAHLHAEYDREFDEYKAHRVMQAYDTAQFIKLTSGDADLIVIGGRSEYRTW</sequence>
<organism evidence="15 16">
    <name type="scientific">Molorchus minor</name>
    <dbReference type="NCBI Taxonomy" id="1323400"/>
    <lineage>
        <taxon>Eukaryota</taxon>
        <taxon>Metazoa</taxon>
        <taxon>Ecdysozoa</taxon>
        <taxon>Arthropoda</taxon>
        <taxon>Hexapoda</taxon>
        <taxon>Insecta</taxon>
        <taxon>Pterygota</taxon>
        <taxon>Neoptera</taxon>
        <taxon>Endopterygota</taxon>
        <taxon>Coleoptera</taxon>
        <taxon>Polyphaga</taxon>
        <taxon>Cucujiformia</taxon>
        <taxon>Chrysomeloidea</taxon>
        <taxon>Cerambycidae</taxon>
        <taxon>Lamiinae</taxon>
        <taxon>Monochamini</taxon>
        <taxon>Molorchus</taxon>
    </lineage>
</organism>
<comment type="pathway">
    <text evidence="2">Lipid metabolism; sphingolipid metabolism.</text>
</comment>
<gene>
    <name evidence="15" type="ORF">NQ317_003534</name>
</gene>
<comment type="similarity">
    <text evidence="4">Belongs to the neutral sphingomyelinase family.</text>
</comment>
<evidence type="ECO:0000256" key="4">
    <source>
        <dbReference type="ARBA" id="ARBA00006335"/>
    </source>
</evidence>
<feature type="domain" description="Endonuclease/exonuclease/phosphatase" evidence="14">
    <location>
        <begin position="11"/>
        <end position="147"/>
    </location>
</feature>
<evidence type="ECO:0000256" key="9">
    <source>
        <dbReference type="ARBA" id="ARBA00022842"/>
    </source>
</evidence>
<evidence type="ECO:0000256" key="13">
    <source>
        <dbReference type="ARBA" id="ARBA00023136"/>
    </source>
</evidence>
<comment type="pathway">
    <text evidence="3">Sphingolipid metabolism.</text>
</comment>
<dbReference type="InterPro" id="IPR005135">
    <property type="entry name" value="Endo/exonuclease/phosphatase"/>
</dbReference>
<evidence type="ECO:0000256" key="10">
    <source>
        <dbReference type="ARBA" id="ARBA00022919"/>
    </source>
</evidence>
<accession>A0ABQ9K2T6</accession>
<dbReference type="InterPro" id="IPR036691">
    <property type="entry name" value="Endo/exonu/phosph_ase_sf"/>
</dbReference>
<evidence type="ECO:0000256" key="1">
    <source>
        <dbReference type="ARBA" id="ARBA00004141"/>
    </source>
</evidence>
<dbReference type="Gene3D" id="3.60.10.10">
    <property type="entry name" value="Endonuclease/exonuclease/phosphatase"/>
    <property type="match status" value="1"/>
</dbReference>
<dbReference type="Pfam" id="PF03372">
    <property type="entry name" value="Exo_endo_phos"/>
    <property type="match status" value="1"/>
</dbReference>
<keyword evidence="8" id="KW-0378">Hydrolase</keyword>
<dbReference type="PANTHER" id="PTHR16320:SF24">
    <property type="entry name" value="PHOSPHODIESTERASE, PUTATIVE-RELATED"/>
    <property type="match status" value="1"/>
</dbReference>
<dbReference type="PANTHER" id="PTHR16320">
    <property type="entry name" value="SPHINGOMYELINASE FAMILY MEMBER"/>
    <property type="match status" value="1"/>
</dbReference>